<dbReference type="Proteomes" id="UP000683507">
    <property type="component" value="Chromosome"/>
</dbReference>
<evidence type="ECO:0000313" key="2">
    <source>
        <dbReference type="EMBL" id="CAG5086628.1"/>
    </source>
</evidence>
<feature type="domain" description="TPM" evidence="1">
    <location>
        <begin position="39"/>
        <end position="159"/>
    </location>
</feature>
<dbReference type="PANTHER" id="PTHR30373:SF2">
    <property type="entry name" value="UPF0603 PROTEIN YGCG"/>
    <property type="match status" value="1"/>
</dbReference>
<name>A0A916JQ31_9FLAO</name>
<dbReference type="RefSeq" id="WP_258543397.1">
    <property type="nucleotide sequence ID" value="NZ_OU015584.1"/>
</dbReference>
<organism evidence="2 3">
    <name type="scientific">Parvicella tangerina</name>
    <dbReference type="NCBI Taxonomy" id="2829795"/>
    <lineage>
        <taxon>Bacteria</taxon>
        <taxon>Pseudomonadati</taxon>
        <taxon>Bacteroidota</taxon>
        <taxon>Flavobacteriia</taxon>
        <taxon>Flavobacteriales</taxon>
        <taxon>Parvicellaceae</taxon>
        <taxon>Parvicella</taxon>
    </lineage>
</organism>
<evidence type="ECO:0000313" key="3">
    <source>
        <dbReference type="Proteomes" id="UP000683507"/>
    </source>
</evidence>
<dbReference type="PANTHER" id="PTHR30373">
    <property type="entry name" value="UPF0603 PROTEIN YGCG"/>
    <property type="match status" value="1"/>
</dbReference>
<sequence>MIRAFIGIILLIFNLSFFGQIYLTVNEVPKPHECNTVFVSDPEGFIDANSEARINNMLNYISDEYDFEVAVVVLNSIDKKDALDFATDLGNHWNIGNGEKGIVLLVVISDKNMAIATGYVSEKYISDEKTKQIQEEIIIPYFKNGQYSRGIYHGVVELQEIISHINY</sequence>
<dbReference type="EMBL" id="OU015584">
    <property type="protein sequence ID" value="CAG5086628.1"/>
    <property type="molecule type" value="Genomic_DNA"/>
</dbReference>
<dbReference type="Pfam" id="PF04536">
    <property type="entry name" value="TPM_phosphatase"/>
    <property type="match status" value="1"/>
</dbReference>
<dbReference type="AlphaFoldDB" id="A0A916JQ31"/>
<reference evidence="2" key="1">
    <citation type="submission" date="2021-04" db="EMBL/GenBank/DDBJ databases">
        <authorList>
            <person name="Rodrigo-Torres L."/>
            <person name="Arahal R. D."/>
            <person name="Lucena T."/>
        </authorList>
    </citation>
    <scope>NUCLEOTIDE SEQUENCE</scope>
    <source>
        <strain evidence="2">AS29M-1</strain>
    </source>
</reference>
<keyword evidence="3" id="KW-1185">Reference proteome</keyword>
<dbReference type="KEGG" id="ptan:CRYO30217_03210"/>
<accession>A0A916JQ31</accession>
<dbReference type="Gene3D" id="3.10.310.50">
    <property type="match status" value="1"/>
</dbReference>
<evidence type="ECO:0000259" key="1">
    <source>
        <dbReference type="Pfam" id="PF04536"/>
    </source>
</evidence>
<proteinExistence type="predicted"/>
<protein>
    <recommendedName>
        <fullName evidence="1">TPM domain-containing protein</fullName>
    </recommendedName>
</protein>
<dbReference type="InterPro" id="IPR007621">
    <property type="entry name" value="TPM_dom"/>
</dbReference>
<gene>
    <name evidence="2" type="ORF">CRYO30217_03210</name>
</gene>